<evidence type="ECO:0000313" key="1">
    <source>
        <dbReference type="EMBL" id="CAE7494725.1"/>
    </source>
</evidence>
<gene>
    <name evidence="1" type="primary">clpC</name>
    <name evidence="1" type="ORF">SPIL2461_LOCUS12758</name>
</gene>
<comment type="caution">
    <text evidence="1">The sequence shown here is derived from an EMBL/GenBank/DDBJ whole genome shotgun (WGS) entry which is preliminary data.</text>
</comment>
<dbReference type="Proteomes" id="UP000649617">
    <property type="component" value="Unassembled WGS sequence"/>
</dbReference>
<evidence type="ECO:0000313" key="2">
    <source>
        <dbReference type="Proteomes" id="UP000649617"/>
    </source>
</evidence>
<name>A0A812SXS6_SYMPI</name>
<protein>
    <submittedName>
        <fullName evidence="1">ClpC protein</fullName>
    </submittedName>
</protein>
<proteinExistence type="predicted"/>
<reference evidence="1" key="1">
    <citation type="submission" date="2021-02" db="EMBL/GenBank/DDBJ databases">
        <authorList>
            <person name="Dougan E. K."/>
            <person name="Rhodes N."/>
            <person name="Thang M."/>
            <person name="Chan C."/>
        </authorList>
    </citation>
    <scope>NUCLEOTIDE SEQUENCE</scope>
</reference>
<keyword evidence="2" id="KW-1185">Reference proteome</keyword>
<dbReference type="EMBL" id="CAJNIZ010026745">
    <property type="protein sequence ID" value="CAE7494725.1"/>
    <property type="molecule type" value="Genomic_DNA"/>
</dbReference>
<accession>A0A812SXS6</accession>
<dbReference type="AlphaFoldDB" id="A0A812SXS6"/>
<organism evidence="1 2">
    <name type="scientific">Symbiodinium pilosum</name>
    <name type="common">Dinoflagellate</name>
    <dbReference type="NCBI Taxonomy" id="2952"/>
    <lineage>
        <taxon>Eukaryota</taxon>
        <taxon>Sar</taxon>
        <taxon>Alveolata</taxon>
        <taxon>Dinophyceae</taxon>
        <taxon>Suessiales</taxon>
        <taxon>Symbiodiniaceae</taxon>
        <taxon>Symbiodinium</taxon>
    </lineage>
</organism>
<sequence length="189" mass="22226">MSRRSEPDHCANTCLEKGVAFPSYLTYETCHGKDVTKWNEREYEWLLLPSLRFKVTGVTEIMNDPWWEARPKDIAEWLEQSHTVDDYWSRSGKMTYGPWPDIAAAVLAHSIDGQAFMKWFENKTFPEPYVAGKWDDPKYLYIESDKRMEFRAASNMRFKLPWISTGRGGTEPNTVQYYYRINLQDAEPC</sequence>